<dbReference type="PANTHER" id="PTHR46698:SF3">
    <property type="entry name" value="TENECTIN ISOFORM 1-RELATED"/>
    <property type="match status" value="1"/>
</dbReference>
<name>A0A443RJ63_9ACAR</name>
<accession>A0A443RJ63</accession>
<feature type="domain" description="VWFC" evidence="4">
    <location>
        <begin position="328"/>
        <end position="392"/>
    </location>
</feature>
<dbReference type="SMART" id="SM00214">
    <property type="entry name" value="VWC"/>
    <property type="match status" value="1"/>
</dbReference>
<dbReference type="PROSITE" id="PS50184">
    <property type="entry name" value="VWFC_2"/>
    <property type="match status" value="1"/>
</dbReference>
<reference evidence="5 6" key="1">
    <citation type="journal article" date="2018" name="Gigascience">
        <title>Genomes of trombidid mites reveal novel predicted allergens and laterally-transferred genes associated with secondary metabolism.</title>
        <authorList>
            <person name="Dong X."/>
            <person name="Chaisiri K."/>
            <person name="Xia D."/>
            <person name="Armstrong S.D."/>
            <person name="Fang Y."/>
            <person name="Donnelly M.J."/>
            <person name="Kadowaki T."/>
            <person name="McGarry J.W."/>
            <person name="Darby A.C."/>
            <person name="Makepeace B.L."/>
        </authorList>
    </citation>
    <scope>NUCLEOTIDE SEQUENCE [LARGE SCALE GENOMIC DNA]</scope>
    <source>
        <strain evidence="5">UoL-WK</strain>
    </source>
</reference>
<sequence length="408" mass="46090">MNAADNVDAAPMNRALFLPMMSTNRCYDDAMILASGKAIRTLSPVSGDHSQLQTSKSSSFVVFDSFPNENIIMMNVDMKKENLCPEVEEPGPKCKFLKIYNRRHRDSAILVNDFRMLRTLCENNEKSHWTESRRKKRLEHITVNSTLMCPRNNNLSIVTFQKSRGNISVMSDSDPNKFSAVYSIPFRSIITGMPLTLVKGIRRTVNNLVTMPIFRWLKLVSALVLTGQSFAGLPQLLKHCNNCENMRRLLFTRSVLVDGSFIPSIVTYYEGIHKRKAHSGPQMGPQQCSNSLICANSKLIVTLILVILLRLAVSAPHSFAKVKSPREKGCYYLLKHYQNGEQIETNEPCLNCSCVNSMLMCYLRVCPFIRPLGERCIIEKVPGECCPKIICPDVKIKDRNAFIPKAAF</sequence>
<keyword evidence="3" id="KW-0732">Signal</keyword>
<dbReference type="PANTHER" id="PTHR46698">
    <property type="entry name" value="CROSSVEINLESS 2"/>
    <property type="match status" value="1"/>
</dbReference>
<evidence type="ECO:0000256" key="2">
    <source>
        <dbReference type="ARBA" id="ARBA00022525"/>
    </source>
</evidence>
<proteinExistence type="predicted"/>
<evidence type="ECO:0000259" key="4">
    <source>
        <dbReference type="PROSITE" id="PS50184"/>
    </source>
</evidence>
<protein>
    <submittedName>
        <fullName evidence="5">Mucin-17-like protein</fullName>
    </submittedName>
</protein>
<dbReference type="InterPro" id="IPR001007">
    <property type="entry name" value="VWF_dom"/>
</dbReference>
<dbReference type="SUPFAM" id="SSF57603">
    <property type="entry name" value="FnI-like domain"/>
    <property type="match status" value="1"/>
</dbReference>
<dbReference type="GO" id="GO:0005576">
    <property type="term" value="C:extracellular region"/>
    <property type="evidence" value="ECO:0007669"/>
    <property type="project" value="UniProtKB-SubCell"/>
</dbReference>
<dbReference type="STRING" id="1965070.A0A443RJ63"/>
<organism evidence="5 6">
    <name type="scientific">Dinothrombium tinctorium</name>
    <dbReference type="NCBI Taxonomy" id="1965070"/>
    <lineage>
        <taxon>Eukaryota</taxon>
        <taxon>Metazoa</taxon>
        <taxon>Ecdysozoa</taxon>
        <taxon>Arthropoda</taxon>
        <taxon>Chelicerata</taxon>
        <taxon>Arachnida</taxon>
        <taxon>Acari</taxon>
        <taxon>Acariformes</taxon>
        <taxon>Trombidiformes</taxon>
        <taxon>Prostigmata</taxon>
        <taxon>Anystina</taxon>
        <taxon>Parasitengona</taxon>
        <taxon>Trombidioidea</taxon>
        <taxon>Trombidiidae</taxon>
        <taxon>Dinothrombium</taxon>
    </lineage>
</organism>
<dbReference type="EMBL" id="NCKU01000492">
    <property type="protein sequence ID" value="RWS15314.1"/>
    <property type="molecule type" value="Genomic_DNA"/>
</dbReference>
<comment type="subcellular location">
    <subcellularLocation>
        <location evidence="1">Secreted</location>
    </subcellularLocation>
</comment>
<evidence type="ECO:0000313" key="6">
    <source>
        <dbReference type="Proteomes" id="UP000285301"/>
    </source>
</evidence>
<gene>
    <name evidence="5" type="ORF">B4U79_18954</name>
</gene>
<keyword evidence="6" id="KW-1185">Reference proteome</keyword>
<dbReference type="InterPro" id="IPR052424">
    <property type="entry name" value="Kielin_Chordin-BMP_Reg"/>
</dbReference>
<evidence type="ECO:0000256" key="3">
    <source>
        <dbReference type="ARBA" id="ARBA00022729"/>
    </source>
</evidence>
<dbReference type="AlphaFoldDB" id="A0A443RJ63"/>
<evidence type="ECO:0000313" key="5">
    <source>
        <dbReference type="EMBL" id="RWS15314.1"/>
    </source>
</evidence>
<evidence type="ECO:0000256" key="1">
    <source>
        <dbReference type="ARBA" id="ARBA00004613"/>
    </source>
</evidence>
<dbReference type="OrthoDB" id="10068079at2759"/>
<comment type="caution">
    <text evidence="5">The sequence shown here is derived from an EMBL/GenBank/DDBJ whole genome shotgun (WGS) entry which is preliminary data.</text>
</comment>
<keyword evidence="2" id="KW-0964">Secreted</keyword>
<dbReference type="Proteomes" id="UP000285301">
    <property type="component" value="Unassembled WGS sequence"/>
</dbReference>